<evidence type="ECO:0000313" key="3">
    <source>
        <dbReference type="EMBL" id="SPJ71276.1"/>
    </source>
</evidence>
<organism evidence="3 4">
    <name type="scientific">Fusarium torulosum</name>
    <dbReference type="NCBI Taxonomy" id="33205"/>
    <lineage>
        <taxon>Eukaryota</taxon>
        <taxon>Fungi</taxon>
        <taxon>Dikarya</taxon>
        <taxon>Ascomycota</taxon>
        <taxon>Pezizomycotina</taxon>
        <taxon>Sordariomycetes</taxon>
        <taxon>Hypocreomycetidae</taxon>
        <taxon>Hypocreales</taxon>
        <taxon>Nectriaceae</taxon>
        <taxon>Fusarium</taxon>
    </lineage>
</organism>
<keyword evidence="2" id="KW-0472">Membrane</keyword>
<comment type="caution">
    <text evidence="3">The sequence shown here is derived from an EMBL/GenBank/DDBJ whole genome shotgun (WGS) entry which is preliminary data.</text>
</comment>
<proteinExistence type="predicted"/>
<name>A0AAE8LZ51_9HYPO</name>
<feature type="transmembrane region" description="Helical" evidence="2">
    <location>
        <begin position="24"/>
        <end position="47"/>
    </location>
</feature>
<evidence type="ECO:0000313" key="4">
    <source>
        <dbReference type="Proteomes" id="UP001187734"/>
    </source>
</evidence>
<accession>A0AAE8LZ51</accession>
<gene>
    <name evidence="3" type="ORF">FTOL_01004</name>
</gene>
<keyword evidence="2" id="KW-0812">Transmembrane</keyword>
<dbReference type="Proteomes" id="UP001187734">
    <property type="component" value="Unassembled WGS sequence"/>
</dbReference>
<evidence type="ECO:0000256" key="2">
    <source>
        <dbReference type="SAM" id="Phobius"/>
    </source>
</evidence>
<feature type="region of interest" description="Disordered" evidence="1">
    <location>
        <begin position="65"/>
        <end position="101"/>
    </location>
</feature>
<keyword evidence="4" id="KW-1185">Reference proteome</keyword>
<dbReference type="AlphaFoldDB" id="A0AAE8LZ51"/>
<dbReference type="EMBL" id="ONZP01000034">
    <property type="protein sequence ID" value="SPJ71276.1"/>
    <property type="molecule type" value="Genomic_DNA"/>
</dbReference>
<evidence type="ECO:0000256" key="1">
    <source>
        <dbReference type="SAM" id="MobiDB-lite"/>
    </source>
</evidence>
<reference evidence="3" key="1">
    <citation type="submission" date="2018-03" db="EMBL/GenBank/DDBJ databases">
        <authorList>
            <person name="Guldener U."/>
        </authorList>
    </citation>
    <scope>NUCLEOTIDE SEQUENCE</scope>
</reference>
<keyword evidence="2" id="KW-1133">Transmembrane helix</keyword>
<sequence>MAPFHHGPTGGNQVVIDERGRRDIIGVAFLATIFFVFWLGSILNLALHWDIMRHNPTDEFKAKVSRNIEMKPMKPKGPDDIERQPLKSKGSQDIERKSMEV</sequence>
<protein>
    <submittedName>
        <fullName evidence="3">Uncharacterized protein</fullName>
    </submittedName>
</protein>